<dbReference type="GO" id="GO:0032217">
    <property type="term" value="F:riboflavin transmembrane transporter activity"/>
    <property type="evidence" value="ECO:0007669"/>
    <property type="project" value="UniProtKB-UniRule"/>
</dbReference>
<comment type="function">
    <text evidence="8">Probably a riboflavin-binding protein that interacts with the energy-coupling factor (ECF) ABC-transporter complex.</text>
</comment>
<keyword evidence="4 8" id="KW-1003">Cell membrane</keyword>
<evidence type="ECO:0000256" key="8">
    <source>
        <dbReference type="PIRNR" id="PIRNR037778"/>
    </source>
</evidence>
<protein>
    <recommendedName>
        <fullName evidence="8">Riboflavin transporter</fullName>
    </recommendedName>
</protein>
<dbReference type="PIRSF" id="PIRSF037778">
    <property type="entry name" value="UCP037778_transp_RibU"/>
    <property type="match status" value="1"/>
</dbReference>
<dbReference type="InterPro" id="IPR024529">
    <property type="entry name" value="ECF_trnsprt_substrate-spec"/>
</dbReference>
<keyword evidence="11" id="KW-1185">Reference proteome</keyword>
<evidence type="ECO:0000256" key="9">
    <source>
        <dbReference type="SAM" id="Phobius"/>
    </source>
</evidence>
<accession>A0A3N0AEY4</accession>
<evidence type="ECO:0000256" key="4">
    <source>
        <dbReference type="ARBA" id="ARBA00022475"/>
    </source>
</evidence>
<evidence type="ECO:0000256" key="7">
    <source>
        <dbReference type="ARBA" id="ARBA00023136"/>
    </source>
</evidence>
<evidence type="ECO:0000256" key="5">
    <source>
        <dbReference type="ARBA" id="ARBA00022692"/>
    </source>
</evidence>
<dbReference type="GO" id="GO:0005886">
    <property type="term" value="C:plasma membrane"/>
    <property type="evidence" value="ECO:0007669"/>
    <property type="project" value="UniProtKB-SubCell"/>
</dbReference>
<dbReference type="Pfam" id="PF12822">
    <property type="entry name" value="ECF_trnsprt"/>
    <property type="match status" value="1"/>
</dbReference>
<feature type="transmembrane region" description="Helical" evidence="9">
    <location>
        <begin position="52"/>
        <end position="79"/>
    </location>
</feature>
<keyword evidence="5 9" id="KW-0812">Transmembrane</keyword>
<dbReference type="RefSeq" id="WP_123198112.1">
    <property type="nucleotide sequence ID" value="NZ_QICB01000003.1"/>
</dbReference>
<feature type="transmembrane region" description="Helical" evidence="9">
    <location>
        <begin position="156"/>
        <end position="179"/>
    </location>
</feature>
<evidence type="ECO:0000256" key="6">
    <source>
        <dbReference type="ARBA" id="ARBA00022989"/>
    </source>
</evidence>
<keyword evidence="7 8" id="KW-0472">Membrane</keyword>
<dbReference type="AlphaFoldDB" id="A0A3N0AEY4"/>
<sequence length="199" mass="21016">MAAPKKPVKNTNRWSTRQLVTMALMCAVSALFSFVQIPLIPGLPFLTYDPSLMPAMVCGFAFGPGAGFAVGAMAAVIHGLVLGEWVGTLMNIIATLCFVVPAALIYRRFHTFKGAVSGLALGSLLAIAGSIAANLTIGVAFWYGSLDAILPMVVPALLPFNLVKTILNSVLTMVVYKAVSNLITPKKNQVKGRPSPKQA</sequence>
<dbReference type="Gene3D" id="1.10.1760.20">
    <property type="match status" value="1"/>
</dbReference>
<dbReference type="Proteomes" id="UP000267368">
    <property type="component" value="Unassembled WGS sequence"/>
</dbReference>
<evidence type="ECO:0000256" key="3">
    <source>
        <dbReference type="ARBA" id="ARBA00022448"/>
    </source>
</evidence>
<evidence type="ECO:0000313" key="11">
    <source>
        <dbReference type="Proteomes" id="UP000267368"/>
    </source>
</evidence>
<organism evidence="10 11">
    <name type="scientific">Slackia faecicanis</name>
    <dbReference type="NCBI Taxonomy" id="255723"/>
    <lineage>
        <taxon>Bacteria</taxon>
        <taxon>Bacillati</taxon>
        <taxon>Actinomycetota</taxon>
        <taxon>Coriobacteriia</taxon>
        <taxon>Eggerthellales</taxon>
        <taxon>Eggerthellaceae</taxon>
        <taxon>Slackia</taxon>
    </lineage>
</organism>
<feature type="transmembrane region" description="Helical" evidence="9">
    <location>
        <begin position="85"/>
        <end position="106"/>
    </location>
</feature>
<evidence type="ECO:0000256" key="1">
    <source>
        <dbReference type="ARBA" id="ARBA00004651"/>
    </source>
</evidence>
<reference evidence="11" key="1">
    <citation type="submission" date="2018-05" db="EMBL/GenBank/DDBJ databases">
        <title>Genome Sequencing of selected type strains of the family Eggerthellaceae.</title>
        <authorList>
            <person name="Danylec N."/>
            <person name="Stoll D.A."/>
            <person name="Doetsch A."/>
            <person name="Huch M."/>
        </authorList>
    </citation>
    <scope>NUCLEOTIDE SEQUENCE [LARGE SCALE GENOMIC DNA]</scope>
    <source>
        <strain evidence="11">DSM 17537</strain>
    </source>
</reference>
<comment type="caution">
    <text evidence="10">The sequence shown here is derived from an EMBL/GenBank/DDBJ whole genome shotgun (WGS) entry which is preliminary data.</text>
</comment>
<keyword evidence="3 8" id="KW-0813">Transport</keyword>
<feature type="transmembrane region" description="Helical" evidence="9">
    <location>
        <begin position="118"/>
        <end position="144"/>
    </location>
</feature>
<comment type="similarity">
    <text evidence="2 8">Belongs to the prokaryotic riboflavin transporter (P-RFT) (TC 2.A.87) family.</text>
</comment>
<keyword evidence="6 9" id="KW-1133">Transmembrane helix</keyword>
<evidence type="ECO:0000313" key="10">
    <source>
        <dbReference type="EMBL" id="RNL19788.1"/>
    </source>
</evidence>
<feature type="transmembrane region" description="Helical" evidence="9">
    <location>
        <begin position="20"/>
        <end position="40"/>
    </location>
</feature>
<comment type="subcellular location">
    <subcellularLocation>
        <location evidence="1">Cell membrane</location>
        <topology evidence="1">Multi-pass membrane protein</topology>
    </subcellularLocation>
</comment>
<name>A0A3N0AEY4_9ACTN</name>
<dbReference type="EMBL" id="QICB01000003">
    <property type="protein sequence ID" value="RNL19788.1"/>
    <property type="molecule type" value="Genomic_DNA"/>
</dbReference>
<gene>
    <name evidence="10" type="ORF">DMP07_05290</name>
</gene>
<dbReference type="OrthoDB" id="9809216at2"/>
<dbReference type="InterPro" id="IPR025720">
    <property type="entry name" value="RibU"/>
</dbReference>
<dbReference type="PANTHER" id="PTHR38438">
    <property type="entry name" value="RIBOFLAVIN TRANSPORTER RIBU"/>
    <property type="match status" value="1"/>
</dbReference>
<dbReference type="PANTHER" id="PTHR38438:SF1">
    <property type="entry name" value="RIBOFLAVIN TRANSPORTER RIBU"/>
    <property type="match status" value="1"/>
</dbReference>
<evidence type="ECO:0000256" key="2">
    <source>
        <dbReference type="ARBA" id="ARBA00005540"/>
    </source>
</evidence>
<proteinExistence type="inferred from homology"/>